<dbReference type="AlphaFoldDB" id="A0A0J7XJ17"/>
<dbReference type="Gene3D" id="3.90.1300.10">
    <property type="entry name" value="Amidase signature (AS) domain"/>
    <property type="match status" value="1"/>
</dbReference>
<dbReference type="GO" id="GO:0016740">
    <property type="term" value="F:transferase activity"/>
    <property type="evidence" value="ECO:0007669"/>
    <property type="project" value="UniProtKB-KW"/>
</dbReference>
<dbReference type="InterPro" id="IPR023631">
    <property type="entry name" value="Amidase_dom"/>
</dbReference>
<keyword evidence="2" id="KW-0808">Transferase</keyword>
<dbReference type="EMBL" id="JACU01000013">
    <property type="protein sequence ID" value="KMS51133.1"/>
    <property type="molecule type" value="Genomic_DNA"/>
</dbReference>
<dbReference type="PANTHER" id="PTHR11895">
    <property type="entry name" value="TRANSAMIDASE"/>
    <property type="match status" value="1"/>
</dbReference>
<feature type="domain" description="Amidase" evidence="1">
    <location>
        <begin position="28"/>
        <end position="439"/>
    </location>
</feature>
<proteinExistence type="predicted"/>
<dbReference type="PANTHER" id="PTHR11895:SF176">
    <property type="entry name" value="AMIDASE AMID-RELATED"/>
    <property type="match status" value="1"/>
</dbReference>
<accession>A0A0J7XJ17</accession>
<dbReference type="InterPro" id="IPR020556">
    <property type="entry name" value="Amidase_CS"/>
</dbReference>
<organism evidence="2 3">
    <name type="scientific">Novosphingobium barchaimii LL02</name>
    <dbReference type="NCBI Taxonomy" id="1114963"/>
    <lineage>
        <taxon>Bacteria</taxon>
        <taxon>Pseudomonadati</taxon>
        <taxon>Pseudomonadota</taxon>
        <taxon>Alphaproteobacteria</taxon>
        <taxon>Sphingomonadales</taxon>
        <taxon>Sphingomonadaceae</taxon>
        <taxon>Novosphingobium</taxon>
    </lineage>
</organism>
<dbReference type="PATRIC" id="fig|1114963.3.peg.4660"/>
<dbReference type="InterPro" id="IPR036928">
    <property type="entry name" value="AS_sf"/>
</dbReference>
<dbReference type="InterPro" id="IPR000120">
    <property type="entry name" value="Amidase"/>
</dbReference>
<dbReference type="OrthoDB" id="9811471at2"/>
<comment type="caution">
    <text evidence="2">The sequence shown here is derived from an EMBL/GenBank/DDBJ whole genome shotgun (WGS) entry which is preliminary data.</text>
</comment>
<evidence type="ECO:0000259" key="1">
    <source>
        <dbReference type="Pfam" id="PF01425"/>
    </source>
</evidence>
<dbReference type="PROSITE" id="PS00571">
    <property type="entry name" value="AMIDASES"/>
    <property type="match status" value="1"/>
</dbReference>
<evidence type="ECO:0000313" key="3">
    <source>
        <dbReference type="Proteomes" id="UP000052268"/>
    </source>
</evidence>
<protein>
    <submittedName>
        <fullName evidence="2">Glutamyl-tRNA amidotransferase subunit A</fullName>
    </submittedName>
</protein>
<keyword evidence="3" id="KW-1185">Reference proteome</keyword>
<reference evidence="2 3" key="1">
    <citation type="journal article" date="2015" name="G3 (Bethesda)">
        <title>Insights into Ongoing Evolution of the Hexachlorocyclohexane Catabolic Pathway from Comparative Genomics of Ten Sphingomonadaceae Strains.</title>
        <authorList>
            <person name="Pearce S.L."/>
            <person name="Oakeshott J.G."/>
            <person name="Pandey G."/>
        </authorList>
    </citation>
    <scope>NUCLEOTIDE SEQUENCE [LARGE SCALE GENOMIC DNA]</scope>
    <source>
        <strain evidence="2 3">LL02</strain>
    </source>
</reference>
<dbReference type="Proteomes" id="UP000052268">
    <property type="component" value="Unassembled WGS sequence"/>
</dbReference>
<evidence type="ECO:0000313" key="2">
    <source>
        <dbReference type="EMBL" id="KMS51133.1"/>
    </source>
</evidence>
<name>A0A0J7XJ17_9SPHN</name>
<dbReference type="SUPFAM" id="SSF75304">
    <property type="entry name" value="Amidase signature (AS) enzymes"/>
    <property type="match status" value="1"/>
</dbReference>
<gene>
    <name evidence="2" type="ORF">V474_05100</name>
</gene>
<dbReference type="Pfam" id="PF01425">
    <property type="entry name" value="Amidase"/>
    <property type="match status" value="1"/>
</dbReference>
<sequence>MPDADLPTDLFDLAEAIAAGDVSAEMAVNAAIAKAQTWEHLGAFVAIEAEAALEQARDCDRERARGRLRGSLHGVPLAHKDMFFRAGIPTEAGSLIWRGHLPRETSPLVSRLEAAGAITIGRLHMAEFAMGPTGHNAHLGRCGNPWNAEAISGGSSSGSGAAVGARIVTGALGSDTGGSVRLPAAFCGVVGLKPTNGLLPGTAMMPLSHTLDTAGPLATSSRSLARLMTVLTASGHDYEAGLAAGCDGLTIGVPTRYFTEDLHPEVAAAFAAARAVFERLGAKVVDVAIPDHSGYPEIAARIWAPEAAAFHARHLAERPRDFGEQVRNRLTAGAAVAPQDYLAALGRRKSAQSDMLSGPFAQVDLLLTPAARMPVPLADEVGATGGAAMQAMIGELSALTRTISMLGFPALVTPMGFDTRGLPLALQLIGPPKAEQYLLCGGFAYEQATDWLGRVPSAFPSLP</sequence>